<dbReference type="EC" id="2.5.1.15" evidence="4"/>
<dbReference type="CDD" id="cd00739">
    <property type="entry name" value="DHPS"/>
    <property type="match status" value="1"/>
</dbReference>
<keyword evidence="5 10" id="KW-0808">Transferase</keyword>
<evidence type="ECO:0000256" key="5">
    <source>
        <dbReference type="ARBA" id="ARBA00022679"/>
    </source>
</evidence>
<evidence type="ECO:0000313" key="10">
    <source>
        <dbReference type="EMBL" id="VAV90121.1"/>
    </source>
</evidence>
<evidence type="ECO:0000256" key="7">
    <source>
        <dbReference type="ARBA" id="ARBA00022842"/>
    </source>
</evidence>
<dbReference type="InterPro" id="IPR045031">
    <property type="entry name" value="DHP_synth-like"/>
</dbReference>
<reference evidence="10" key="1">
    <citation type="submission" date="2018-06" db="EMBL/GenBank/DDBJ databases">
        <authorList>
            <person name="Zhirakovskaya E."/>
        </authorList>
    </citation>
    <scope>NUCLEOTIDE SEQUENCE</scope>
</reference>
<evidence type="ECO:0000256" key="6">
    <source>
        <dbReference type="ARBA" id="ARBA00022723"/>
    </source>
</evidence>
<keyword evidence="8" id="KW-0289">Folate biosynthesis</keyword>
<organism evidence="10">
    <name type="scientific">hydrothermal vent metagenome</name>
    <dbReference type="NCBI Taxonomy" id="652676"/>
    <lineage>
        <taxon>unclassified sequences</taxon>
        <taxon>metagenomes</taxon>
        <taxon>ecological metagenomes</taxon>
    </lineage>
</organism>
<dbReference type="GO" id="GO:0005829">
    <property type="term" value="C:cytosol"/>
    <property type="evidence" value="ECO:0007669"/>
    <property type="project" value="TreeGrafter"/>
</dbReference>
<feature type="domain" description="Pterin-binding" evidence="9">
    <location>
        <begin position="108"/>
        <end position="361"/>
    </location>
</feature>
<dbReference type="PANTHER" id="PTHR20941:SF1">
    <property type="entry name" value="FOLIC ACID SYNTHESIS PROTEIN FOL1"/>
    <property type="match status" value="1"/>
</dbReference>
<dbReference type="GO" id="GO:0046654">
    <property type="term" value="P:tetrahydrofolate biosynthetic process"/>
    <property type="evidence" value="ECO:0007669"/>
    <property type="project" value="TreeGrafter"/>
</dbReference>
<dbReference type="InterPro" id="IPR000489">
    <property type="entry name" value="Pterin-binding_dom"/>
</dbReference>
<keyword evidence="6" id="KW-0479">Metal-binding</keyword>
<protein>
    <recommendedName>
        <fullName evidence="4">dihydropteroate synthase</fullName>
        <ecNumber evidence="4">2.5.1.15</ecNumber>
    </recommendedName>
</protein>
<dbReference type="AlphaFoldDB" id="A0A3B0RDT9"/>
<dbReference type="NCBIfam" id="TIGR01496">
    <property type="entry name" value="DHPS"/>
    <property type="match status" value="1"/>
</dbReference>
<dbReference type="PROSITE" id="PS50972">
    <property type="entry name" value="PTERIN_BINDING"/>
    <property type="match status" value="1"/>
</dbReference>
<dbReference type="GO" id="GO:0046872">
    <property type="term" value="F:metal ion binding"/>
    <property type="evidence" value="ECO:0007669"/>
    <property type="project" value="UniProtKB-KW"/>
</dbReference>
<dbReference type="PROSITE" id="PS00793">
    <property type="entry name" value="DHPS_2"/>
    <property type="match status" value="1"/>
</dbReference>
<evidence type="ECO:0000256" key="2">
    <source>
        <dbReference type="ARBA" id="ARBA00001946"/>
    </source>
</evidence>
<gene>
    <name evidence="10" type="ORF">MNBD_ALPHA01-2331</name>
</gene>
<dbReference type="GO" id="GO:0004156">
    <property type="term" value="F:dihydropteroate synthase activity"/>
    <property type="evidence" value="ECO:0007669"/>
    <property type="project" value="UniProtKB-EC"/>
</dbReference>
<keyword evidence="7" id="KW-0460">Magnesium</keyword>
<dbReference type="PANTHER" id="PTHR20941">
    <property type="entry name" value="FOLATE SYNTHESIS PROTEINS"/>
    <property type="match status" value="1"/>
</dbReference>
<dbReference type="Pfam" id="PF00809">
    <property type="entry name" value="Pterin_bind"/>
    <property type="match status" value="1"/>
</dbReference>
<sequence length="366" mass="39606">MHGFVENKIYIQPLGILRGCVASEAVKAGHARLLAGGPLAFSMVRIIFREDRGQRHEKLHPVSGLEGYVAGLTTSQQETISGLLKNICGIRPALKAGNGRILSDWKHPLLQGIVNVTPDSFSDGGQYNRSDQAVAHARDLIRQGADIIDIGGESTRPGAEKITVEKELQRVIPVIEKLSDISVAISIDTRNAEVMDRALAAGATIVNDVSALSHDKAALDMVGKAGCLVILMHARNNPDTMQDDPRYDDVLLDVYDYLESRLEVCRTSGIMKDRIIIDPGIGFGKTVAHNMELMAGLSLFHGLGVPVLLGVSRKSFIGHITGEKEAGRRLAGSLAFAQAGYDQGVQILRVHDVLDSRQARDAWISL</sequence>
<evidence type="ECO:0000259" key="9">
    <source>
        <dbReference type="PROSITE" id="PS50972"/>
    </source>
</evidence>
<dbReference type="EMBL" id="UOEJ01000005">
    <property type="protein sequence ID" value="VAV90121.1"/>
    <property type="molecule type" value="Genomic_DNA"/>
</dbReference>
<comment type="cofactor">
    <cofactor evidence="2">
        <name>Mg(2+)</name>
        <dbReference type="ChEBI" id="CHEBI:18420"/>
    </cofactor>
</comment>
<dbReference type="GO" id="GO:0046656">
    <property type="term" value="P:folic acid biosynthetic process"/>
    <property type="evidence" value="ECO:0007669"/>
    <property type="project" value="UniProtKB-KW"/>
</dbReference>
<name>A0A3B0RDT9_9ZZZZ</name>
<evidence type="ECO:0000256" key="4">
    <source>
        <dbReference type="ARBA" id="ARBA00012458"/>
    </source>
</evidence>
<dbReference type="PROSITE" id="PS00792">
    <property type="entry name" value="DHPS_1"/>
    <property type="match status" value="1"/>
</dbReference>
<evidence type="ECO:0000256" key="8">
    <source>
        <dbReference type="ARBA" id="ARBA00022909"/>
    </source>
</evidence>
<dbReference type="SUPFAM" id="SSF51717">
    <property type="entry name" value="Dihydropteroate synthetase-like"/>
    <property type="match status" value="1"/>
</dbReference>
<comment type="catalytic activity">
    <reaction evidence="1">
        <text>(7,8-dihydropterin-6-yl)methyl diphosphate + 4-aminobenzoate = 7,8-dihydropteroate + diphosphate</text>
        <dbReference type="Rhea" id="RHEA:19949"/>
        <dbReference type="ChEBI" id="CHEBI:17836"/>
        <dbReference type="ChEBI" id="CHEBI:17839"/>
        <dbReference type="ChEBI" id="CHEBI:33019"/>
        <dbReference type="ChEBI" id="CHEBI:72950"/>
        <dbReference type="EC" id="2.5.1.15"/>
    </reaction>
</comment>
<dbReference type="Gene3D" id="3.20.20.20">
    <property type="entry name" value="Dihydropteroate synthase-like"/>
    <property type="match status" value="1"/>
</dbReference>
<evidence type="ECO:0000256" key="3">
    <source>
        <dbReference type="ARBA" id="ARBA00004763"/>
    </source>
</evidence>
<dbReference type="FunFam" id="3.20.20.20:FF:000006">
    <property type="entry name" value="Dihydropteroate synthase"/>
    <property type="match status" value="1"/>
</dbReference>
<dbReference type="InterPro" id="IPR006390">
    <property type="entry name" value="DHP_synth_dom"/>
</dbReference>
<accession>A0A3B0RDT9</accession>
<evidence type="ECO:0000256" key="1">
    <source>
        <dbReference type="ARBA" id="ARBA00000012"/>
    </source>
</evidence>
<comment type="pathway">
    <text evidence="3">Cofactor biosynthesis; tetrahydrofolate biosynthesis; 7,8-dihydrofolate from 2-amino-4-hydroxy-6-hydroxymethyl-7,8-dihydropteridine diphosphate and 4-aminobenzoate: step 1/2.</text>
</comment>
<dbReference type="InterPro" id="IPR011005">
    <property type="entry name" value="Dihydropteroate_synth-like_sf"/>
</dbReference>
<proteinExistence type="predicted"/>